<protein>
    <submittedName>
        <fullName evidence="1">Uncharacterized protein</fullName>
    </submittedName>
</protein>
<dbReference type="AlphaFoldDB" id="H1HNU7"/>
<name>H1HNU7_9BACT</name>
<dbReference type="PATRIC" id="fig|999422.3.peg.1936"/>
<proteinExistence type="predicted"/>
<evidence type="ECO:0000313" key="1">
    <source>
        <dbReference type="EMBL" id="EHO68587.1"/>
    </source>
</evidence>
<reference evidence="1 2" key="1">
    <citation type="submission" date="2011-12" db="EMBL/GenBank/DDBJ databases">
        <title>The Genome Sequence of Prevotella maculosa OT 289.</title>
        <authorList>
            <consortium name="The Broad Institute Genome Sequencing Platform"/>
            <person name="Earl A."/>
            <person name="Ward D."/>
            <person name="Feldgarden M."/>
            <person name="Gevers D."/>
            <person name="Izard J."/>
            <person name="Blanton J.M."/>
            <person name="Mathney J."/>
            <person name="Tanner A.C."/>
            <person name="Dewhirst F.E."/>
            <person name="Young S.K."/>
            <person name="Zeng Q."/>
            <person name="Gargeya S."/>
            <person name="Fitzgerald M."/>
            <person name="Haas B."/>
            <person name="Abouelleil A."/>
            <person name="Alvarado L."/>
            <person name="Arachchi H.M."/>
            <person name="Berlin A."/>
            <person name="Chapman S.B."/>
            <person name="Gearin G."/>
            <person name="Goldberg J."/>
            <person name="Griggs A."/>
            <person name="Gujja S."/>
            <person name="Hansen M."/>
            <person name="Heiman D."/>
            <person name="Howarth C."/>
            <person name="Larimer J."/>
            <person name="Lui A."/>
            <person name="MacDonald P.J.P."/>
            <person name="McCowen C."/>
            <person name="Montmayeur A."/>
            <person name="Murphy C."/>
            <person name="Neiman D."/>
            <person name="Pearson M."/>
            <person name="Priest M."/>
            <person name="Roberts A."/>
            <person name="Saif S."/>
            <person name="Shea T."/>
            <person name="Sisk P."/>
            <person name="Stolte C."/>
            <person name="Sykes S."/>
            <person name="Wortman J."/>
            <person name="Nusbaum C."/>
            <person name="Birren B."/>
        </authorList>
    </citation>
    <scope>NUCLEOTIDE SEQUENCE [LARGE SCALE GENOMIC DNA]</scope>
    <source>
        <strain evidence="1 2">OT 289</strain>
    </source>
</reference>
<accession>H1HNU7</accession>
<evidence type="ECO:0000313" key="2">
    <source>
        <dbReference type="Proteomes" id="UP000003167"/>
    </source>
</evidence>
<dbReference type="HOGENOM" id="CLU_3331461_0_0_10"/>
<organism evidence="1 2">
    <name type="scientific">Segatella maculosa OT 289</name>
    <dbReference type="NCBI Taxonomy" id="999422"/>
    <lineage>
        <taxon>Bacteria</taxon>
        <taxon>Pseudomonadati</taxon>
        <taxon>Bacteroidota</taxon>
        <taxon>Bacteroidia</taxon>
        <taxon>Bacteroidales</taxon>
        <taxon>Prevotellaceae</taxon>
        <taxon>Segatella</taxon>
    </lineage>
</organism>
<comment type="caution">
    <text evidence="1">The sequence shown here is derived from an EMBL/GenBank/DDBJ whole genome shotgun (WGS) entry which is preliminary data.</text>
</comment>
<dbReference type="Proteomes" id="UP000003167">
    <property type="component" value="Unassembled WGS sequence"/>
</dbReference>
<gene>
    <name evidence="1" type="ORF">HMPREF9944_01841</name>
</gene>
<keyword evidence="2" id="KW-1185">Reference proteome</keyword>
<dbReference type="EMBL" id="AGEK01000032">
    <property type="protein sequence ID" value="EHO68587.1"/>
    <property type="molecule type" value="Genomic_DNA"/>
</dbReference>
<sequence>MDKYNKIVRNSKILIDEFWIANENNKTRSITVNNTNKN</sequence>